<reference evidence="2" key="2">
    <citation type="submission" date="2022-10" db="EMBL/GenBank/DDBJ databases">
        <authorList>
            <consortium name="ENA_rothamsted_submissions"/>
            <consortium name="culmorum"/>
            <person name="King R."/>
        </authorList>
    </citation>
    <scope>NUCLEOTIDE SEQUENCE</scope>
</reference>
<reference evidence="2" key="1">
    <citation type="submission" date="2022-01" db="EMBL/GenBank/DDBJ databases">
        <authorList>
            <person name="King R."/>
        </authorList>
    </citation>
    <scope>NUCLEOTIDE SEQUENCE</scope>
</reference>
<dbReference type="InterPro" id="IPR002347">
    <property type="entry name" value="SDR_fam"/>
</dbReference>
<dbReference type="OrthoDB" id="191139at2759"/>
<evidence type="ECO:0000313" key="3">
    <source>
        <dbReference type="Proteomes" id="UP001153620"/>
    </source>
</evidence>
<gene>
    <name evidence="2" type="ORF">CHIRRI_LOCUS9336</name>
</gene>
<dbReference type="Pfam" id="PF00106">
    <property type="entry name" value="adh_short"/>
    <property type="match status" value="1"/>
</dbReference>
<keyword evidence="3" id="KW-1185">Reference proteome</keyword>
<dbReference type="SUPFAM" id="SSF51735">
    <property type="entry name" value="NAD(P)-binding Rossmann-fold domains"/>
    <property type="match status" value="1"/>
</dbReference>
<keyword evidence="1" id="KW-0560">Oxidoreductase</keyword>
<dbReference type="PANTHER" id="PTHR43157:SF66">
    <property type="entry name" value="WW DOMAIN-CONTAINING OXIDOREDUCTASE-LIKE PROTEIN"/>
    <property type="match status" value="1"/>
</dbReference>
<evidence type="ECO:0008006" key="4">
    <source>
        <dbReference type="Google" id="ProtNLM"/>
    </source>
</evidence>
<dbReference type="Gene3D" id="3.40.50.720">
    <property type="entry name" value="NAD(P)-binding Rossmann-like Domain"/>
    <property type="match status" value="1"/>
</dbReference>
<accession>A0A9N9RZF4</accession>
<dbReference type="InterPro" id="IPR036291">
    <property type="entry name" value="NAD(P)-bd_dom_sf"/>
</dbReference>
<organism evidence="2 3">
    <name type="scientific">Chironomus riparius</name>
    <dbReference type="NCBI Taxonomy" id="315576"/>
    <lineage>
        <taxon>Eukaryota</taxon>
        <taxon>Metazoa</taxon>
        <taxon>Ecdysozoa</taxon>
        <taxon>Arthropoda</taxon>
        <taxon>Hexapoda</taxon>
        <taxon>Insecta</taxon>
        <taxon>Pterygota</taxon>
        <taxon>Neoptera</taxon>
        <taxon>Endopterygota</taxon>
        <taxon>Diptera</taxon>
        <taxon>Nematocera</taxon>
        <taxon>Chironomoidea</taxon>
        <taxon>Chironomidae</taxon>
        <taxon>Chironominae</taxon>
        <taxon>Chironomus</taxon>
    </lineage>
</organism>
<protein>
    <recommendedName>
        <fullName evidence="4">Retinol dehydrogenase 14</fullName>
    </recommendedName>
</protein>
<dbReference type="EMBL" id="OU895879">
    <property type="protein sequence ID" value="CAG9806480.1"/>
    <property type="molecule type" value="Genomic_DNA"/>
</dbReference>
<proteinExistence type="predicted"/>
<dbReference type="PANTHER" id="PTHR43157">
    <property type="entry name" value="PHOSPHATIDYLINOSITOL-GLYCAN BIOSYNTHESIS CLASS F PROTEIN-RELATED"/>
    <property type="match status" value="1"/>
</dbReference>
<dbReference type="PRINTS" id="PR00081">
    <property type="entry name" value="GDHRDH"/>
</dbReference>
<evidence type="ECO:0000256" key="1">
    <source>
        <dbReference type="ARBA" id="ARBA00023002"/>
    </source>
</evidence>
<dbReference type="CDD" id="cd05327">
    <property type="entry name" value="retinol-DH_like_SDR_c_like"/>
    <property type="match status" value="1"/>
</dbReference>
<dbReference type="AlphaFoldDB" id="A0A9N9RZF4"/>
<sequence length="288" mass="32297">MEVKKTILITGANSGIGKETAKELAKDGSRIILACRNLESANQVKDEIVQDTKNENIVVMKIDLSSFQSIRDFAKEFLSKEERLDVLIHNAGYGGAFQKHKSVDGIEITYAINYYGPFLLTHLLIDILKKSAPSRIVIVASDLYKLANVNLDNMNPVDTWPTYLYYSSKGANILFTIELARRLEGTNVSVNCLHPGIVDSAIWRHMPLPVRIPFSLVRYFFKTPAEGAKTSIYLATSDEVKTTSGKYFMDCQDATSSLKPYVSDPEKAKMCWEKSLEFVKLEPSDPKI</sequence>
<name>A0A9N9RZF4_9DIPT</name>
<dbReference type="GO" id="GO:0016491">
    <property type="term" value="F:oxidoreductase activity"/>
    <property type="evidence" value="ECO:0007669"/>
    <property type="project" value="UniProtKB-KW"/>
</dbReference>
<dbReference type="Proteomes" id="UP001153620">
    <property type="component" value="Chromosome 3"/>
</dbReference>
<evidence type="ECO:0000313" key="2">
    <source>
        <dbReference type="EMBL" id="CAG9806480.1"/>
    </source>
</evidence>